<keyword evidence="3" id="KW-1185">Reference proteome</keyword>
<keyword evidence="1" id="KW-1133">Transmembrane helix</keyword>
<dbReference type="EMBL" id="KX832224">
    <property type="protein sequence ID" value="ARR28958.1"/>
    <property type="molecule type" value="Genomic_DNA"/>
</dbReference>
<evidence type="ECO:0000256" key="1">
    <source>
        <dbReference type="SAM" id="Phobius"/>
    </source>
</evidence>
<accession>A0A1X9T5H4</accession>
<dbReference type="Pfam" id="PF05473">
    <property type="entry name" value="UL45"/>
    <property type="match status" value="1"/>
</dbReference>
<keyword evidence="1" id="KW-0472">Membrane</keyword>
<feature type="transmembrane region" description="Helical" evidence="1">
    <location>
        <begin position="46"/>
        <end position="67"/>
    </location>
</feature>
<protein>
    <recommendedName>
        <fullName evidence="4">C-type lectin protein</fullName>
    </recommendedName>
</protein>
<reference evidence="2" key="1">
    <citation type="journal article" date="2017" name="Vet. Pathol.">
        <title>Ranid Herpesvirus 3 and Proliferative Dermatitis in Free-Ranging Wild Common Frogs (Rana Temporaria).</title>
        <authorList>
            <person name="Origgi F.C."/>
            <person name="Schmidt B.R."/>
            <person name="Lohmann P."/>
            <person name="Otten P."/>
            <person name="Akdesir E."/>
            <person name="Gaschen V."/>
            <person name="Aguilar-Bultet L."/>
            <person name="Wahli T."/>
            <person name="Sattler U."/>
            <person name="Stoffel M.H."/>
        </authorList>
    </citation>
    <scope>NUCLEOTIDE SEQUENCE [LARGE SCALE GENOMIC DNA]</scope>
    <source>
        <strain evidence="2">FO1_2015</strain>
    </source>
</reference>
<sequence length="178" mass="20866">MLPESEDRCVMVTAHILPTPPSKTKYGYSKAWVWPGFRYELRYPNAWMIVLVILGFIVILVSGLAFLPSRRCTNHWFENKGYCYRVFENLTYADATETCKVHYSSLTKTFHPMPVDKYWLDYCAIGNKIEWNITLFNFTYSNESERTCIVVTFGKMRNVKTQIRADAVCVRPWTQSFI</sequence>
<organism evidence="2">
    <name type="scientific">Ranid herpesvirus 3</name>
    <dbReference type="NCBI Taxonomy" id="1987509"/>
    <lineage>
        <taxon>Viruses</taxon>
        <taxon>Duplodnaviria</taxon>
        <taxon>Heunggongvirae</taxon>
        <taxon>Peploviricota</taxon>
        <taxon>Herviviricetes</taxon>
        <taxon>Herpesvirales</taxon>
        <taxon>Alloherpesviridae</taxon>
        <taxon>Batravirus</taxon>
        <taxon>Batravirus ranidallo3</taxon>
    </lineage>
</organism>
<dbReference type="KEGG" id="vg:32878292"/>
<name>A0A1X9T5H4_9VIRU</name>
<proteinExistence type="predicted"/>
<dbReference type="InterPro" id="IPR016187">
    <property type="entry name" value="CTDL_fold"/>
</dbReference>
<dbReference type="RefSeq" id="YP_009362467.1">
    <property type="nucleotide sequence ID" value="NC_034618.1"/>
</dbReference>
<dbReference type="SUPFAM" id="SSF56436">
    <property type="entry name" value="C-type lectin-like"/>
    <property type="match status" value="1"/>
</dbReference>
<evidence type="ECO:0000313" key="2">
    <source>
        <dbReference type="EMBL" id="ARR28958.1"/>
    </source>
</evidence>
<evidence type="ECO:0000313" key="3">
    <source>
        <dbReference type="Proteomes" id="UP000203507"/>
    </source>
</evidence>
<dbReference type="Proteomes" id="UP000203507">
    <property type="component" value="Segment"/>
</dbReference>
<dbReference type="GeneID" id="32878292"/>
<evidence type="ECO:0008006" key="4">
    <source>
        <dbReference type="Google" id="ProtNLM"/>
    </source>
</evidence>
<keyword evidence="1" id="KW-0812">Transmembrane</keyword>